<protein>
    <submittedName>
        <fullName evidence="3">DAK2 domain-containing protein</fullName>
    </submittedName>
</protein>
<dbReference type="Pfam" id="PF21645">
    <property type="entry name" value="FakA-like_M"/>
    <property type="match status" value="1"/>
</dbReference>
<dbReference type="PROSITE" id="PS51480">
    <property type="entry name" value="DHAL"/>
    <property type="match status" value="1"/>
</dbReference>
<feature type="domain" description="DhaL" evidence="2">
    <location>
        <begin position="36"/>
        <end position="227"/>
    </location>
</feature>
<proteinExistence type="predicted"/>
<gene>
    <name evidence="3" type="ORF">QRT05_10175</name>
</gene>
<dbReference type="Gene3D" id="1.25.40.340">
    <property type="match status" value="1"/>
</dbReference>
<keyword evidence="4" id="KW-1185">Reference proteome</keyword>
<dbReference type="InterPro" id="IPR036117">
    <property type="entry name" value="DhaL_dom_sf"/>
</dbReference>
<organism evidence="3 4">
    <name type="scientific">Cellulomonas edaphi</name>
    <dbReference type="NCBI Taxonomy" id="3053468"/>
    <lineage>
        <taxon>Bacteria</taxon>
        <taxon>Bacillati</taxon>
        <taxon>Actinomycetota</taxon>
        <taxon>Actinomycetes</taxon>
        <taxon>Micrococcales</taxon>
        <taxon>Cellulomonadaceae</taxon>
        <taxon>Cellulomonas</taxon>
    </lineage>
</organism>
<reference evidence="3 4" key="1">
    <citation type="submission" date="2023-06" db="EMBL/GenBank/DDBJ databases">
        <title>Cellulomonas sp. MW9 Whole genome sequence.</title>
        <authorList>
            <person name="Park S."/>
        </authorList>
    </citation>
    <scope>NUCLEOTIDE SEQUENCE [LARGE SCALE GENOMIC DNA]</scope>
    <source>
        <strain evidence="3 4">MW9</strain>
    </source>
</reference>
<accession>A0ABT7S847</accession>
<dbReference type="RefSeq" id="WP_289447110.1">
    <property type="nucleotide sequence ID" value="NZ_JAUCGR010000002.1"/>
</dbReference>
<name>A0ABT7S847_9CELL</name>
<evidence type="ECO:0000313" key="3">
    <source>
        <dbReference type="EMBL" id="MDM7831699.1"/>
    </source>
</evidence>
<evidence type="ECO:0000256" key="1">
    <source>
        <dbReference type="SAM" id="MobiDB-lite"/>
    </source>
</evidence>
<dbReference type="InterPro" id="IPR048394">
    <property type="entry name" value="FakA-like_M"/>
</dbReference>
<dbReference type="Pfam" id="PF02734">
    <property type="entry name" value="Dak2"/>
    <property type="match status" value="1"/>
</dbReference>
<dbReference type="InterPro" id="IPR004007">
    <property type="entry name" value="DhaL_dom"/>
</dbReference>
<dbReference type="PANTHER" id="PTHR33434">
    <property type="entry name" value="DEGV DOMAIN-CONTAINING PROTEIN DR_1986-RELATED"/>
    <property type="match status" value="1"/>
</dbReference>
<evidence type="ECO:0000259" key="2">
    <source>
        <dbReference type="PROSITE" id="PS51480"/>
    </source>
</evidence>
<dbReference type="PANTHER" id="PTHR33434:SF4">
    <property type="entry name" value="PHOSPHATASE PROTEIN"/>
    <property type="match status" value="1"/>
</dbReference>
<feature type="region of interest" description="Disordered" evidence="1">
    <location>
        <begin position="1"/>
        <end position="26"/>
    </location>
</feature>
<dbReference type="SMART" id="SM01120">
    <property type="entry name" value="Dak2"/>
    <property type="match status" value="1"/>
</dbReference>
<dbReference type="SMART" id="SM01121">
    <property type="entry name" value="Dak1_2"/>
    <property type="match status" value="1"/>
</dbReference>
<dbReference type="Proteomes" id="UP001321453">
    <property type="component" value="Unassembled WGS sequence"/>
</dbReference>
<dbReference type="InterPro" id="IPR050270">
    <property type="entry name" value="DegV_domain_contain"/>
</dbReference>
<comment type="caution">
    <text evidence="3">The sequence shown here is derived from an EMBL/GenBank/DDBJ whole genome shotgun (WGS) entry which is preliminary data.</text>
</comment>
<feature type="compositionally biased region" description="Low complexity" evidence="1">
    <location>
        <begin position="1"/>
        <end position="16"/>
    </location>
</feature>
<evidence type="ECO:0000313" key="4">
    <source>
        <dbReference type="Proteomes" id="UP001321453"/>
    </source>
</evidence>
<dbReference type="EMBL" id="JAUCGR010000002">
    <property type="protein sequence ID" value="MDM7831699.1"/>
    <property type="molecule type" value="Genomic_DNA"/>
</dbReference>
<dbReference type="SUPFAM" id="SSF101473">
    <property type="entry name" value="DhaL-like"/>
    <property type="match status" value="1"/>
</dbReference>
<sequence length="514" mass="51250">MGQGVGRVAQGRGTAGSTRVDEGTQADVTTDRLDGGAVRAWARAARTGLERARERIDAVNVFPVADSDTGTNVLLTVVGGADAVELAPDDADAHQVAAAFARGAMVAARGNSGVILSQYLAGLARGLGAAPDAREASAALAGAARSARQALADPQEGTVLTVADEVAQGAIIAADAGADLPTMLAEVVDDAHRALATISAAHPVLRRAHVLDAGACALLVVLGALARVAAGAPDPVPDLDWLPAARALGGDAAEAGPAGGAYEVMALVRGGPRDLGAELRTSLGTVGDSVAVVGADGWWHVHVHTDDPAAAIALCEVGVREQVVVRQLESSHTVTAGAPGLVVCTASTALAPWFAAAGAVTVVRCPEAVVTAEHVTRAVTDTGAGRVVLLPGGGLEADQVSALARSHGDGLVVLDAADELRAAVAALAFVAADGTAEESATAALARLQVAVADDAASFEALVGGLEGPGENLTVLHREPLEDDARARIERAGPAFEVTFVGPTGHGPLLAAGLD</sequence>
<dbReference type="InterPro" id="IPR033470">
    <property type="entry name" value="FakA-like_C"/>
</dbReference>